<dbReference type="GO" id="GO:0030136">
    <property type="term" value="C:clathrin-coated vesicle"/>
    <property type="evidence" value="ECO:0007669"/>
    <property type="project" value="TreeGrafter"/>
</dbReference>
<dbReference type="PANTHER" id="PTHR23065:SF15">
    <property type="entry name" value="AT02057P"/>
    <property type="match status" value="1"/>
</dbReference>
<feature type="domain" description="FCH" evidence="2">
    <location>
        <begin position="7"/>
        <end position="93"/>
    </location>
</feature>
<sequence length="584" mass="65489">MTIDFRDYFWGEKHNGFDVLYQNMKSNHLATKELTEFIRERSFIEENNSKLLVKLSKQANNNSIQGTFLPLWKILKSSAEKLSSLHMQMVYGLQELMKELLKYSEEQHKKQKQTKTEELVTVEVVTELKDTITSLNKEDYENKFGVSCLHFQQIEEQHIKQMKDFLMNYYQVLESGHTLIGQVHLEFKQNCNELTVNKLLEQFVTTKGTGSERPEVYHFEETDISSINAAKNSDLLDLTNGDKLPKKEGKHNYSRHMKSKPYSRRTASLLDIFRVSTTGTGSSGFLRSKRQKVLDKKKKKKSEMSGSKEDNCSVETKDSNSVDLPVNAPNCETPVVDDEGYIIRPNFGNENNSDNHFYSSSDSDSEEEKEQKIRIKINPLTNGAPISASVDELIASAGTLSLSPITVHTRKRPDALTLKPKNRRIYTSSTSPAPDDSQMKRSISANHNISKAENDLISVFSSSLSSASTPSGIAEQKPNNSTNSNTNSNVVNNYSYRGPTTGPDRYAALSDLFTESINETTAVLSKSMSASVLGPPVLASLPRPASKRNPHTSPQLSHQSSHNSTISRCESVSSLSSDFRMTPI</sequence>
<gene>
    <name evidence="3" type="ORF">OSB1V03_LOCUS13274</name>
</gene>
<dbReference type="Proteomes" id="UP000759131">
    <property type="component" value="Unassembled WGS sequence"/>
</dbReference>
<dbReference type="GO" id="GO:0072583">
    <property type="term" value="P:clathrin-dependent endocytosis"/>
    <property type="evidence" value="ECO:0007669"/>
    <property type="project" value="TreeGrafter"/>
</dbReference>
<feature type="compositionally biased region" description="Basic and acidic residues" evidence="1">
    <location>
        <begin position="302"/>
        <end position="320"/>
    </location>
</feature>
<protein>
    <recommendedName>
        <fullName evidence="2">FCH domain-containing protein</fullName>
    </recommendedName>
</protein>
<organism evidence="3">
    <name type="scientific">Medioppia subpectinata</name>
    <dbReference type="NCBI Taxonomy" id="1979941"/>
    <lineage>
        <taxon>Eukaryota</taxon>
        <taxon>Metazoa</taxon>
        <taxon>Ecdysozoa</taxon>
        <taxon>Arthropoda</taxon>
        <taxon>Chelicerata</taxon>
        <taxon>Arachnida</taxon>
        <taxon>Acari</taxon>
        <taxon>Acariformes</taxon>
        <taxon>Sarcoptiformes</taxon>
        <taxon>Oribatida</taxon>
        <taxon>Brachypylina</taxon>
        <taxon>Oppioidea</taxon>
        <taxon>Oppiidae</taxon>
        <taxon>Medioppia</taxon>
    </lineage>
</organism>
<name>A0A7R9Q6J4_9ACAR</name>
<dbReference type="GO" id="GO:0005905">
    <property type="term" value="C:clathrin-coated pit"/>
    <property type="evidence" value="ECO:0007669"/>
    <property type="project" value="TreeGrafter"/>
</dbReference>
<keyword evidence="4" id="KW-1185">Reference proteome</keyword>
<dbReference type="SUPFAM" id="SSF103657">
    <property type="entry name" value="BAR/IMD domain-like"/>
    <property type="match status" value="1"/>
</dbReference>
<feature type="compositionally biased region" description="Basic residues" evidence="1">
    <location>
        <begin position="287"/>
        <end position="301"/>
    </location>
</feature>
<dbReference type="AlphaFoldDB" id="A0A7R9Q6J4"/>
<dbReference type="EMBL" id="CAJPIZ010011713">
    <property type="protein sequence ID" value="CAG2113304.1"/>
    <property type="molecule type" value="Genomic_DNA"/>
</dbReference>
<dbReference type="SMART" id="SM00055">
    <property type="entry name" value="FCH"/>
    <property type="match status" value="1"/>
</dbReference>
<feature type="region of interest" description="Disordered" evidence="1">
    <location>
        <begin position="410"/>
        <end position="440"/>
    </location>
</feature>
<feature type="region of interest" description="Disordered" evidence="1">
    <location>
        <begin position="342"/>
        <end position="371"/>
    </location>
</feature>
<evidence type="ECO:0000256" key="1">
    <source>
        <dbReference type="SAM" id="MobiDB-lite"/>
    </source>
</evidence>
<dbReference type="Gene3D" id="1.20.1270.60">
    <property type="entry name" value="Arfaptin homology (AH) domain/BAR domain"/>
    <property type="match status" value="2"/>
</dbReference>
<feature type="region of interest" description="Disordered" evidence="1">
    <location>
        <begin position="238"/>
        <end position="262"/>
    </location>
</feature>
<dbReference type="GO" id="GO:0048268">
    <property type="term" value="P:clathrin coat assembly"/>
    <property type="evidence" value="ECO:0007669"/>
    <property type="project" value="TreeGrafter"/>
</dbReference>
<dbReference type="GO" id="GO:0005886">
    <property type="term" value="C:plasma membrane"/>
    <property type="evidence" value="ECO:0007669"/>
    <property type="project" value="TreeGrafter"/>
</dbReference>
<dbReference type="InterPro" id="IPR001060">
    <property type="entry name" value="FCH_dom"/>
</dbReference>
<dbReference type="OrthoDB" id="5593455at2759"/>
<reference evidence="3" key="1">
    <citation type="submission" date="2020-11" db="EMBL/GenBank/DDBJ databases">
        <authorList>
            <person name="Tran Van P."/>
        </authorList>
    </citation>
    <scope>NUCLEOTIDE SEQUENCE</scope>
</reference>
<feature type="region of interest" description="Disordered" evidence="1">
    <location>
        <begin position="467"/>
        <end position="497"/>
    </location>
</feature>
<proteinExistence type="predicted"/>
<feature type="region of interest" description="Disordered" evidence="1">
    <location>
        <begin position="539"/>
        <end position="584"/>
    </location>
</feature>
<feature type="compositionally biased region" description="Polar residues" evidence="1">
    <location>
        <begin position="348"/>
        <end position="358"/>
    </location>
</feature>
<feature type="non-terminal residue" evidence="3">
    <location>
        <position position="1"/>
    </location>
</feature>
<feature type="compositionally biased region" description="Low complexity" evidence="1">
    <location>
        <begin position="479"/>
        <end position="496"/>
    </location>
</feature>
<feature type="compositionally biased region" description="Basic residues" evidence="1">
    <location>
        <begin position="252"/>
        <end position="262"/>
    </location>
</feature>
<dbReference type="EMBL" id="OC866288">
    <property type="protein sequence ID" value="CAD7632874.1"/>
    <property type="molecule type" value="Genomic_DNA"/>
</dbReference>
<feature type="compositionally biased region" description="Polar residues" evidence="1">
    <location>
        <begin position="551"/>
        <end position="584"/>
    </location>
</feature>
<dbReference type="Pfam" id="PF00611">
    <property type="entry name" value="FCH"/>
    <property type="match status" value="1"/>
</dbReference>
<evidence type="ECO:0000313" key="3">
    <source>
        <dbReference type="EMBL" id="CAD7632874.1"/>
    </source>
</evidence>
<accession>A0A7R9Q6J4</accession>
<dbReference type="InterPro" id="IPR027267">
    <property type="entry name" value="AH/BAR_dom_sf"/>
</dbReference>
<feature type="region of interest" description="Disordered" evidence="1">
    <location>
        <begin position="281"/>
        <end position="330"/>
    </location>
</feature>
<evidence type="ECO:0000313" key="4">
    <source>
        <dbReference type="Proteomes" id="UP000759131"/>
    </source>
</evidence>
<dbReference type="PANTHER" id="PTHR23065">
    <property type="entry name" value="PROLINE-SERINE-THREONINE PHOSPHATASE INTERACTING PROTEIN 1"/>
    <property type="match status" value="1"/>
</dbReference>
<evidence type="ECO:0000259" key="2">
    <source>
        <dbReference type="SMART" id="SM00055"/>
    </source>
</evidence>